<sequence length="293" mass="33394">MDVSRSNDYYYSSGNVIIQVETYLYRLHRDILEAHSGFFKDMFLTPSRDISEGSFDEHPLRLPQDLCSSTIFDVLCQFIYPKKPGELPKISHNDFPTWEPVLEVTFALDMAGIQEYILDRLADNPTDIPHPLGPLNMLRWAARASHDGLMLEGLRTLAWRRLPILPSEIAVLGEGLAARAMYVRERARTGLLSQQLSWLEEDIHPHNMCSSRDACRAKIFKIINRNLTLSPKELPSNDVSDIFQIPEVSGNNGLCPRCQSIRPDIARSIKRGKLDQKLFDKSLLEFARAWPSA</sequence>
<accession>A0A0K6GI63</accession>
<organism evidence="2 3">
    <name type="scientific">Rhizoctonia solani</name>
    <dbReference type="NCBI Taxonomy" id="456999"/>
    <lineage>
        <taxon>Eukaryota</taxon>
        <taxon>Fungi</taxon>
        <taxon>Dikarya</taxon>
        <taxon>Basidiomycota</taxon>
        <taxon>Agaricomycotina</taxon>
        <taxon>Agaricomycetes</taxon>
        <taxon>Cantharellales</taxon>
        <taxon>Ceratobasidiaceae</taxon>
        <taxon>Rhizoctonia</taxon>
    </lineage>
</organism>
<proteinExistence type="predicted"/>
<dbReference type="Proteomes" id="UP000044841">
    <property type="component" value="Unassembled WGS sequence"/>
</dbReference>
<dbReference type="SUPFAM" id="SSF54695">
    <property type="entry name" value="POZ domain"/>
    <property type="match status" value="1"/>
</dbReference>
<dbReference type="AlphaFoldDB" id="A0A0K6GI63"/>
<evidence type="ECO:0000313" key="2">
    <source>
        <dbReference type="EMBL" id="CUA78298.1"/>
    </source>
</evidence>
<evidence type="ECO:0000259" key="1">
    <source>
        <dbReference type="PROSITE" id="PS50097"/>
    </source>
</evidence>
<dbReference type="EMBL" id="CYGV01001977">
    <property type="protein sequence ID" value="CUA78298.1"/>
    <property type="molecule type" value="Genomic_DNA"/>
</dbReference>
<name>A0A0K6GI63_9AGAM</name>
<dbReference type="InterPro" id="IPR000210">
    <property type="entry name" value="BTB/POZ_dom"/>
</dbReference>
<dbReference type="CDD" id="cd18186">
    <property type="entry name" value="BTB_POZ_ZBTB_KLHL-like"/>
    <property type="match status" value="1"/>
</dbReference>
<dbReference type="InterPro" id="IPR011333">
    <property type="entry name" value="SKP1/BTB/POZ_sf"/>
</dbReference>
<dbReference type="Pfam" id="PF00651">
    <property type="entry name" value="BTB"/>
    <property type="match status" value="1"/>
</dbReference>
<dbReference type="PROSITE" id="PS50097">
    <property type="entry name" value="BTB"/>
    <property type="match status" value="1"/>
</dbReference>
<protein>
    <recommendedName>
        <fullName evidence="1">BTB domain-containing protein</fullName>
    </recommendedName>
</protein>
<reference evidence="2 3" key="1">
    <citation type="submission" date="2015-07" db="EMBL/GenBank/DDBJ databases">
        <authorList>
            <person name="Noorani M."/>
        </authorList>
    </citation>
    <scope>NUCLEOTIDE SEQUENCE [LARGE SCALE GENOMIC DNA]</scope>
    <source>
        <strain evidence="2">BBA 69670</strain>
    </source>
</reference>
<keyword evidence="3" id="KW-1185">Reference proteome</keyword>
<evidence type="ECO:0000313" key="3">
    <source>
        <dbReference type="Proteomes" id="UP000044841"/>
    </source>
</evidence>
<feature type="domain" description="BTB" evidence="1">
    <location>
        <begin position="14"/>
        <end position="80"/>
    </location>
</feature>
<dbReference type="Gene3D" id="3.30.710.10">
    <property type="entry name" value="Potassium Channel Kv1.1, Chain A"/>
    <property type="match status" value="1"/>
</dbReference>
<gene>
    <name evidence="2" type="ORF">RSOLAG22IIIB_13059</name>
</gene>